<evidence type="ECO:0000256" key="4">
    <source>
        <dbReference type="ARBA" id="ARBA00022692"/>
    </source>
</evidence>
<organism evidence="9 10">
    <name type="scientific">Jiangella asiatica</name>
    <dbReference type="NCBI Taxonomy" id="2530372"/>
    <lineage>
        <taxon>Bacteria</taxon>
        <taxon>Bacillati</taxon>
        <taxon>Actinomycetota</taxon>
        <taxon>Actinomycetes</taxon>
        <taxon>Jiangellales</taxon>
        <taxon>Jiangellaceae</taxon>
        <taxon>Jiangella</taxon>
    </lineage>
</organism>
<gene>
    <name evidence="9" type="ORF">E1269_16060</name>
</gene>
<evidence type="ECO:0000259" key="8">
    <source>
        <dbReference type="PROSITE" id="PS50928"/>
    </source>
</evidence>
<keyword evidence="4 7" id="KW-0812">Transmembrane</keyword>
<dbReference type="EMBL" id="SMKZ01000021">
    <property type="protein sequence ID" value="TDE08934.1"/>
    <property type="molecule type" value="Genomic_DNA"/>
</dbReference>
<dbReference type="SUPFAM" id="SSF161098">
    <property type="entry name" value="MetI-like"/>
    <property type="match status" value="1"/>
</dbReference>
<dbReference type="CDD" id="cd06261">
    <property type="entry name" value="TM_PBP2"/>
    <property type="match status" value="1"/>
</dbReference>
<evidence type="ECO:0000256" key="1">
    <source>
        <dbReference type="ARBA" id="ARBA00004651"/>
    </source>
</evidence>
<feature type="transmembrane region" description="Helical" evidence="7">
    <location>
        <begin position="159"/>
        <end position="179"/>
    </location>
</feature>
<feature type="transmembrane region" description="Helical" evidence="7">
    <location>
        <begin position="200"/>
        <end position="225"/>
    </location>
</feature>
<dbReference type="PROSITE" id="PS50928">
    <property type="entry name" value="ABC_TM1"/>
    <property type="match status" value="1"/>
</dbReference>
<dbReference type="Gene3D" id="1.10.3720.10">
    <property type="entry name" value="MetI-like"/>
    <property type="match status" value="1"/>
</dbReference>
<dbReference type="GO" id="GO:0005886">
    <property type="term" value="C:plasma membrane"/>
    <property type="evidence" value="ECO:0007669"/>
    <property type="project" value="UniProtKB-SubCell"/>
</dbReference>
<feature type="transmembrane region" description="Helical" evidence="7">
    <location>
        <begin position="88"/>
        <end position="111"/>
    </location>
</feature>
<evidence type="ECO:0000313" key="9">
    <source>
        <dbReference type="EMBL" id="TDE08934.1"/>
    </source>
</evidence>
<dbReference type="AlphaFoldDB" id="A0A4R5DBL0"/>
<dbReference type="RefSeq" id="WP_131896245.1">
    <property type="nucleotide sequence ID" value="NZ_SMKZ01000021.1"/>
</dbReference>
<comment type="caution">
    <text evidence="9">The sequence shown here is derived from an EMBL/GenBank/DDBJ whole genome shotgun (WGS) entry which is preliminary data.</text>
</comment>
<comment type="subcellular location">
    <subcellularLocation>
        <location evidence="1 7">Cell membrane</location>
        <topology evidence="1 7">Multi-pass membrane protein</topology>
    </subcellularLocation>
</comment>
<name>A0A4R5DBL0_9ACTN</name>
<dbReference type="InterPro" id="IPR000515">
    <property type="entry name" value="MetI-like"/>
</dbReference>
<keyword evidence="5 7" id="KW-1133">Transmembrane helix</keyword>
<feature type="domain" description="ABC transmembrane type-1" evidence="8">
    <location>
        <begin position="88"/>
        <end position="279"/>
    </location>
</feature>
<dbReference type="Pfam" id="PF00528">
    <property type="entry name" value="BPD_transp_1"/>
    <property type="match status" value="1"/>
</dbReference>
<accession>A0A4R5DBL0</accession>
<keyword evidence="3" id="KW-1003">Cell membrane</keyword>
<keyword evidence="2 7" id="KW-0813">Transport</keyword>
<dbReference type="PANTHER" id="PTHR32243:SF18">
    <property type="entry name" value="INNER MEMBRANE ABC TRANSPORTER PERMEASE PROTEIN YCJP"/>
    <property type="match status" value="1"/>
</dbReference>
<evidence type="ECO:0000256" key="2">
    <source>
        <dbReference type="ARBA" id="ARBA00022448"/>
    </source>
</evidence>
<dbReference type="InterPro" id="IPR035906">
    <property type="entry name" value="MetI-like_sf"/>
</dbReference>
<dbReference type="InParanoid" id="A0A4R5DBL0"/>
<feature type="transmembrane region" description="Helical" evidence="7">
    <location>
        <begin position="26"/>
        <end position="47"/>
    </location>
</feature>
<keyword evidence="10" id="KW-1185">Reference proteome</keyword>
<dbReference type="InterPro" id="IPR050901">
    <property type="entry name" value="BP-dep_ABC_trans_perm"/>
</dbReference>
<evidence type="ECO:0000256" key="3">
    <source>
        <dbReference type="ARBA" id="ARBA00022475"/>
    </source>
</evidence>
<evidence type="ECO:0000256" key="7">
    <source>
        <dbReference type="RuleBase" id="RU363032"/>
    </source>
</evidence>
<dbReference type="PANTHER" id="PTHR32243">
    <property type="entry name" value="MALTOSE TRANSPORT SYSTEM PERMEASE-RELATED"/>
    <property type="match status" value="1"/>
</dbReference>
<dbReference type="GO" id="GO:0055085">
    <property type="term" value="P:transmembrane transport"/>
    <property type="evidence" value="ECO:0007669"/>
    <property type="project" value="InterPro"/>
</dbReference>
<protein>
    <submittedName>
        <fullName evidence="9">Carbohydrate ABC transporter permease</fullName>
    </submittedName>
</protein>
<dbReference type="OrthoDB" id="3569827at2"/>
<feature type="transmembrane region" description="Helical" evidence="7">
    <location>
        <begin position="261"/>
        <end position="279"/>
    </location>
</feature>
<reference evidence="9 10" key="1">
    <citation type="submission" date="2019-03" db="EMBL/GenBank/DDBJ databases">
        <title>Draft genome sequences of novel Actinobacteria.</title>
        <authorList>
            <person name="Sahin N."/>
            <person name="Ay H."/>
            <person name="Saygin H."/>
        </authorList>
    </citation>
    <scope>NUCLEOTIDE SEQUENCE [LARGE SCALE GENOMIC DNA]</scope>
    <source>
        <strain evidence="9 10">5K138</strain>
    </source>
</reference>
<proteinExistence type="inferred from homology"/>
<evidence type="ECO:0000256" key="6">
    <source>
        <dbReference type="ARBA" id="ARBA00023136"/>
    </source>
</evidence>
<sequence>MTATVTSTPSAITPTARASAGPRRRWWLSAGGLLITVAYLLPVYWMLATSLKRPSEIFATPPHLFPTPISVASYTDTVANHPGIGQGLINSTIIGVGTTLLTLVVAVPAAYGLARLKIRFVPLLMLLFLIVQMIPAVNIALPMFVIFSRVDLVNTYTGLILATSSLAIPLAVTVLRPYFLSVPGEVIDAAKVDGCTTWSAFLRIALPVSVPGLITVAVISFLGAWGEFVFGLALASDESMQPITVVLAGLTNSFGTRWNDLMAASVVVALPIIVVFVFLQRYIVGGLTAGASKS</sequence>
<feature type="transmembrane region" description="Helical" evidence="7">
    <location>
        <begin position="123"/>
        <end position="147"/>
    </location>
</feature>
<evidence type="ECO:0000256" key="5">
    <source>
        <dbReference type="ARBA" id="ARBA00022989"/>
    </source>
</evidence>
<keyword evidence="6 7" id="KW-0472">Membrane</keyword>
<evidence type="ECO:0000313" key="10">
    <source>
        <dbReference type="Proteomes" id="UP000294739"/>
    </source>
</evidence>
<dbReference type="Proteomes" id="UP000294739">
    <property type="component" value="Unassembled WGS sequence"/>
</dbReference>
<comment type="similarity">
    <text evidence="7">Belongs to the binding-protein-dependent transport system permease family.</text>
</comment>